<name>X1EGM9_9ZZZZ</name>
<evidence type="ECO:0000313" key="1">
    <source>
        <dbReference type="EMBL" id="GAH31767.1"/>
    </source>
</evidence>
<proteinExistence type="predicted"/>
<evidence type="ECO:0008006" key="2">
    <source>
        <dbReference type="Google" id="ProtNLM"/>
    </source>
</evidence>
<organism evidence="1">
    <name type="scientific">marine sediment metagenome</name>
    <dbReference type="NCBI Taxonomy" id="412755"/>
    <lineage>
        <taxon>unclassified sequences</taxon>
        <taxon>metagenomes</taxon>
        <taxon>ecological metagenomes</taxon>
    </lineage>
</organism>
<accession>X1EGM9</accession>
<reference evidence="1" key="1">
    <citation type="journal article" date="2014" name="Front. Microbiol.">
        <title>High frequency of phylogenetically diverse reductive dehalogenase-homologous genes in deep subseafloor sedimentary metagenomes.</title>
        <authorList>
            <person name="Kawai M."/>
            <person name="Futagami T."/>
            <person name="Toyoda A."/>
            <person name="Takaki Y."/>
            <person name="Nishi S."/>
            <person name="Hori S."/>
            <person name="Arai W."/>
            <person name="Tsubouchi T."/>
            <person name="Morono Y."/>
            <person name="Uchiyama I."/>
            <person name="Ito T."/>
            <person name="Fujiyama A."/>
            <person name="Inagaki F."/>
            <person name="Takami H."/>
        </authorList>
    </citation>
    <scope>NUCLEOTIDE SEQUENCE</scope>
    <source>
        <strain evidence="1">Expedition CK06-06</strain>
    </source>
</reference>
<dbReference type="AlphaFoldDB" id="X1EGM9"/>
<gene>
    <name evidence="1" type="ORF">S03H2_21682</name>
</gene>
<dbReference type="EMBL" id="BARU01011573">
    <property type="protein sequence ID" value="GAH31767.1"/>
    <property type="molecule type" value="Genomic_DNA"/>
</dbReference>
<comment type="caution">
    <text evidence="1">The sequence shown here is derived from an EMBL/GenBank/DDBJ whole genome shotgun (WGS) entry which is preliminary data.</text>
</comment>
<sequence>MKFAEHAEKWLQDKEVYRQLQEKEPNLFSESHAVEMFFYGASDHLFGIEVPERFLGTSIERKVRQFQNFALKMRHSFTGKQWSEADVVKAYDLCREIALLIDKDLGLSPDIGKW</sequence>
<protein>
    <recommendedName>
        <fullName evidence="2">HEPN domain-containing protein</fullName>
    </recommendedName>
</protein>